<accession>A0ABN9RDQ7</accession>
<organism evidence="2 3">
    <name type="scientific">Prorocentrum cordatum</name>
    <dbReference type="NCBI Taxonomy" id="2364126"/>
    <lineage>
        <taxon>Eukaryota</taxon>
        <taxon>Sar</taxon>
        <taxon>Alveolata</taxon>
        <taxon>Dinophyceae</taxon>
        <taxon>Prorocentrales</taxon>
        <taxon>Prorocentraceae</taxon>
        <taxon>Prorocentrum</taxon>
    </lineage>
</organism>
<evidence type="ECO:0000256" key="1">
    <source>
        <dbReference type="SAM" id="MobiDB-lite"/>
    </source>
</evidence>
<sequence>MKWAAQIEADFLEFADDTAAEPCAWAAQIEADLSEFADTHAEPSAWAALIETDLQAADDTADLQATDHTAADDTAIVVCDGESSRWALTALHRELRNPSELVAGRAVESMAWLMKNNGFKSCKRPPRMDPVSESMITAVAASSSFMSMMALSEVHGQSEWKTKCTLTRFYSALHLLVWRQGLQMARRLCAKVVEAGGELICFSEFASYDETPLPVRVHAEENVVVNVGAHGAAIVEPGLDNAASVTAVQEEPKAKILQTEFHISMLVKVGSIYRDVSLEFPCPLQVMDRATGETYVHCLGWQGRKGLDDISTRSMRRDRHVMSDSDSAVLRGERCLATKRPDVGVAQGFCRLHRISAIASSGIDKFMKDDVSGIINIALSLKASGAMRVFRRALRAVIRARLVVLRGSPGYVADRRRSKLLDVFCPIHPGNHSSFIDRAIVQLCANGNWDNKQRFEVYVTGEYDYEEVVHYVCVHFVKVVAGRCFRPYPRSRWTGARGTLERLGLLMNIHGLFQEAYVVFCKSYNVRVPQEHQGQMLPIVDDVDQTAQNSEGHLPVDRKSDANAQFIKQRKQYMKVGLEFSVCVSAPAKLVVMTMVVEPQQALMQSAIDLAGKAWERKQNARRAYAVQQGLDAKSKRFRVQEAYGVAQETKYKDEVTDLLDGANDAWEALPLASRTSNARCLAFRLLAFGAAYIYVKLVRPSLNFPNRTCRLAFDSIRDNDMSYMGRMLGMCPRCRFDPWTLKLVEHYGDDICTERAVIDVVTRAMHEEVDNARREATHASIRRDVIKASCQSPTIELGLASGRFVDRKGKQICDCKSLEARGDGQTGEASGAEEPAPKRSRGPCGGACRAWLSEQLRGVPRAEQDLKGIHDAYKQQTPEERLKYTKDGAAATQAGREGVARPFGPDAQDVQRALHRDARREELRVMKECVADRMRAQVHDEQQPPHLSSSSLAVLPTGANTFACIADGVAQARRTRHIADKKRVLEQKLYDEALAAHAGQSDVSAEALEVVSGVCMSGLPLTTAWEHRPPLTSTVKSACWMPRSARDLAKLVASLDSSSNPACRRIASVLDSDWETRHLVVQHDKCEQFGKMPNTRSTCWIINRCCCRGDKLLLKAMVSGLYACLSRDFPTGKPARHDMQQGWFVACIVSRAPEPLAEEEADDHVTQAWWLHISFQSLSPLFAVYTGMCSDSSIEDDFVKLEAEEAICCDYDVMDNIRSEVGYGAALHRGYHRLIASEALVGATQPKFQEARAVGEELCFWPGSVIYKRSAAFLRSQAAARGGAPGHGGDLHGAEGEGAEVGIDNGDEHKDHGDLDVHVDGIHGEGSEPKGSDDEEDSEDEQGDPPGGGGGGGDPPGGGAHGGGGGGPPGGVDGGGPPDGGGGGGPGGLHVPAEVHLNIGCGEIVYYATTQRFVAYCRDCGHAKCSRERTALAGNRAATGRPVGFLAAWLLDGHNWTDKPNHCGMCISSMTYRMRQNARGIVERMAQIGDVNALRTLACERARRHGEGPEPDMQP</sequence>
<keyword evidence="3" id="KW-1185">Reference proteome</keyword>
<dbReference type="EMBL" id="CAUYUJ010006091">
    <property type="protein sequence ID" value="CAK0816082.1"/>
    <property type="molecule type" value="Genomic_DNA"/>
</dbReference>
<feature type="region of interest" description="Disordered" evidence="1">
    <location>
        <begin position="822"/>
        <end position="845"/>
    </location>
</feature>
<dbReference type="Proteomes" id="UP001189429">
    <property type="component" value="Unassembled WGS sequence"/>
</dbReference>
<protein>
    <submittedName>
        <fullName evidence="2">Uncharacterized protein</fullName>
    </submittedName>
</protein>
<feature type="compositionally biased region" description="Gly residues" evidence="1">
    <location>
        <begin position="1346"/>
        <end position="1389"/>
    </location>
</feature>
<feature type="compositionally biased region" description="Basic and acidic residues" evidence="1">
    <location>
        <begin position="1307"/>
        <end position="1333"/>
    </location>
</feature>
<feature type="compositionally biased region" description="Acidic residues" evidence="1">
    <location>
        <begin position="1334"/>
        <end position="1344"/>
    </location>
</feature>
<comment type="caution">
    <text evidence="2">The sequence shown here is derived from an EMBL/GenBank/DDBJ whole genome shotgun (WGS) entry which is preliminary data.</text>
</comment>
<gene>
    <name evidence="2" type="ORF">PCOR1329_LOCUS19154</name>
</gene>
<name>A0ABN9RDQ7_9DINO</name>
<feature type="region of interest" description="Disordered" evidence="1">
    <location>
        <begin position="889"/>
        <end position="909"/>
    </location>
</feature>
<reference evidence="2" key="1">
    <citation type="submission" date="2023-10" db="EMBL/GenBank/DDBJ databases">
        <authorList>
            <person name="Chen Y."/>
            <person name="Shah S."/>
            <person name="Dougan E. K."/>
            <person name="Thang M."/>
            <person name="Chan C."/>
        </authorList>
    </citation>
    <scope>NUCLEOTIDE SEQUENCE [LARGE SCALE GENOMIC DNA]</scope>
</reference>
<evidence type="ECO:0000313" key="2">
    <source>
        <dbReference type="EMBL" id="CAK0816082.1"/>
    </source>
</evidence>
<evidence type="ECO:0000313" key="3">
    <source>
        <dbReference type="Proteomes" id="UP001189429"/>
    </source>
</evidence>
<feature type="region of interest" description="Disordered" evidence="1">
    <location>
        <begin position="1281"/>
        <end position="1389"/>
    </location>
</feature>
<proteinExistence type="predicted"/>